<sequence>MIDLFLVAGVVLVLLGLWVEGAVCVGLAWLAWRVLR</sequence>
<feature type="transmembrane region" description="Helical" evidence="1">
    <location>
        <begin position="6"/>
        <end position="32"/>
    </location>
</feature>
<protein>
    <submittedName>
        <fullName evidence="2">Uncharacterized protein</fullName>
    </submittedName>
</protein>
<evidence type="ECO:0000256" key="1">
    <source>
        <dbReference type="SAM" id="Phobius"/>
    </source>
</evidence>
<gene>
    <name evidence="2" type="ORF">UFOVP312_30</name>
</gene>
<dbReference type="EMBL" id="LR796318">
    <property type="protein sequence ID" value="CAB4136627.1"/>
    <property type="molecule type" value="Genomic_DNA"/>
</dbReference>
<evidence type="ECO:0000313" key="2">
    <source>
        <dbReference type="EMBL" id="CAB4136627.1"/>
    </source>
</evidence>
<reference evidence="2" key="1">
    <citation type="submission" date="2020-04" db="EMBL/GenBank/DDBJ databases">
        <authorList>
            <person name="Chiriac C."/>
            <person name="Salcher M."/>
            <person name="Ghai R."/>
            <person name="Kavagutti S V."/>
        </authorList>
    </citation>
    <scope>NUCLEOTIDE SEQUENCE</scope>
</reference>
<keyword evidence="1" id="KW-1133">Transmembrane helix</keyword>
<keyword evidence="1" id="KW-0812">Transmembrane</keyword>
<organism evidence="2">
    <name type="scientific">uncultured Caudovirales phage</name>
    <dbReference type="NCBI Taxonomy" id="2100421"/>
    <lineage>
        <taxon>Viruses</taxon>
        <taxon>Duplodnaviria</taxon>
        <taxon>Heunggongvirae</taxon>
        <taxon>Uroviricota</taxon>
        <taxon>Caudoviricetes</taxon>
        <taxon>Peduoviridae</taxon>
        <taxon>Maltschvirus</taxon>
        <taxon>Maltschvirus maltsch</taxon>
    </lineage>
</organism>
<proteinExistence type="predicted"/>
<keyword evidence="1" id="KW-0472">Membrane</keyword>
<name>A0A6J5LUB9_9CAUD</name>
<accession>A0A6J5LUB9</accession>